<dbReference type="Gene3D" id="2.60.40.1080">
    <property type="match status" value="1"/>
</dbReference>
<organism evidence="3 4">
    <name type="scientific">Anaerostipes hadrus</name>
    <dbReference type="NCBI Taxonomy" id="649756"/>
    <lineage>
        <taxon>Bacteria</taxon>
        <taxon>Bacillati</taxon>
        <taxon>Bacillota</taxon>
        <taxon>Clostridia</taxon>
        <taxon>Lachnospirales</taxon>
        <taxon>Lachnospiraceae</taxon>
        <taxon>Anaerostipes</taxon>
    </lineage>
</organism>
<dbReference type="InterPro" id="IPR003343">
    <property type="entry name" value="Big_2"/>
</dbReference>
<reference evidence="3 4" key="1">
    <citation type="submission" date="2010-03" db="EMBL/GenBank/DDBJ databases">
        <title>The genome sequence of Clostridiales sp. SSC/2.</title>
        <authorList>
            <consortium name="metaHIT consortium -- http://www.metahit.eu/"/>
            <person name="Pajon A."/>
            <person name="Turner K."/>
            <person name="Parkhill J."/>
            <person name="Duncan S."/>
            <person name="Flint H."/>
        </authorList>
    </citation>
    <scope>NUCLEOTIDE SEQUENCE [LARGE SCALE GENOMIC DNA]</scope>
    <source>
        <strain evidence="3 4">SSC/2</strain>
    </source>
</reference>
<reference evidence="3 4" key="2">
    <citation type="submission" date="2010-03" db="EMBL/GenBank/DDBJ databases">
        <authorList>
            <person name="Pajon A."/>
        </authorList>
    </citation>
    <scope>NUCLEOTIDE SEQUENCE [LARGE SCALE GENOMIC DNA]</scope>
    <source>
        <strain evidence="3 4">SSC/2</strain>
    </source>
</reference>
<feature type="domain" description="BIG2" evidence="2">
    <location>
        <begin position="910"/>
        <end position="984"/>
    </location>
</feature>
<dbReference type="InterPro" id="IPR013783">
    <property type="entry name" value="Ig-like_fold"/>
</dbReference>
<name>D4MWF3_ANAHA</name>
<accession>D4MWF3</accession>
<dbReference type="Proteomes" id="UP000008960">
    <property type="component" value="Chromosome"/>
</dbReference>
<keyword evidence="1" id="KW-0732">Signal</keyword>
<dbReference type="KEGG" id="bprl:CL2_29270"/>
<dbReference type="AlphaFoldDB" id="D4MWF3"/>
<protein>
    <recommendedName>
        <fullName evidence="2">BIG2 domain-containing protein</fullName>
    </recommendedName>
</protein>
<dbReference type="Pfam" id="PF02368">
    <property type="entry name" value="Big_2"/>
    <property type="match status" value="1"/>
</dbReference>
<feature type="chain" id="PRO_5003061981" description="BIG2 domain-containing protein" evidence="1">
    <location>
        <begin position="32"/>
        <end position="994"/>
    </location>
</feature>
<proteinExistence type="predicted"/>
<dbReference type="EMBL" id="FP929061">
    <property type="protein sequence ID" value="CBL39719.1"/>
    <property type="molecule type" value="Genomic_DNA"/>
</dbReference>
<dbReference type="SUPFAM" id="SSF49373">
    <property type="entry name" value="Invasin/intimin cell-adhesion fragments"/>
    <property type="match status" value="1"/>
</dbReference>
<feature type="signal peptide" evidence="1">
    <location>
        <begin position="1"/>
        <end position="31"/>
    </location>
</feature>
<dbReference type="Gene3D" id="2.60.40.10">
    <property type="entry name" value="Immunoglobulins"/>
    <property type="match status" value="1"/>
</dbReference>
<evidence type="ECO:0000313" key="3">
    <source>
        <dbReference type="EMBL" id="CBL39719.1"/>
    </source>
</evidence>
<dbReference type="PATRIC" id="fig|245018.3.peg.320"/>
<sequence length="994" mass="107440">MKKMMKKIWACLLACTMIVTMLPGLMVNVKAATSYELRIGDTEVTDENLSGAGWSYDPSTKTLTLDGLNCQKSKVGEGVIHSYRDLNLVLKNENKIENLASALSGNWQSGIRVNGKLTISGSGSLITTGGTGYTSHGISVNSLIINSGTITATGQEAEGSSGIYARNGVTINGGKLIAQASTSSGGSSRGIECGGTFTLNGGNVTASADGATENSYGLQAGSTAKFEYGTIHLKGITAAYKANKISSSSKTYDFSKKKTVTDSDFTFTAPKDLIYDGKEKAATVTGKDGIACGNITVKYYNENGQLMTETPKAVGTYTVKADISGNDEYNEISNVTNSKWIFTISYGTATKDMYSTTGISANGWAKGAVTVRAASGYTIGKTSDLFEESIGFSTNETERVFYIKDTGTGKVYKGSIDYKLDTKAPVISGIESATEYQDSARFTVSDADSGLADVKDGETSLGNSGTYELTTDGVHTITAVDIAGNSTTQVVKVCADHKYPNIKYEWNEDNSKCKASAECTDCGKKVNETVDAKASITKQQSCTDAEITTYTATFTNNIFATQTTGKQTKGALGHTQNADDGDCTTAVTCKRCDYVFIPAKEHDFSGEWKSDQTGHWKTCKNDGCTKVDKKAHTANITEPTENEDQICTECGWIIANKLGHLHKRHLEYVKAKEVTCTEDGNKAYYICKEDKKCFADENATNELNESDIVIKASGHDYGDPVYTWSKDHTTCTATIICKKCKDVKAKEEVKTTSEVTKQQSEKQAEITTYTATFTNEAFATQTKEVQTKAVAKPKADGNKINVKANKLTLNSKFSIKTGKSIKVRWGKVKGADGYDVYLSYCGKDKMTLVRSTKSSSVTISKLDKKKINQKNNVKCYVVAYKIVKGKKQEIGKTNLFHAVGRKNKSETEPKNIRLKKTSYVLATGKTAKIKASIVKKNKKLPVIAHTEKIRYATSNAKVATVSKEGKITAKKKGTCYVYVYAINGCAKKVKVTVK</sequence>
<gene>
    <name evidence="3" type="ORF">CL2_29270</name>
</gene>
<dbReference type="RefSeq" id="WP_015530858.1">
    <property type="nucleotide sequence ID" value="NC_021016.1"/>
</dbReference>
<evidence type="ECO:0000313" key="4">
    <source>
        <dbReference type="Proteomes" id="UP000008960"/>
    </source>
</evidence>
<evidence type="ECO:0000256" key="1">
    <source>
        <dbReference type="SAM" id="SignalP"/>
    </source>
</evidence>
<evidence type="ECO:0000259" key="2">
    <source>
        <dbReference type="Pfam" id="PF02368"/>
    </source>
</evidence>
<dbReference type="InterPro" id="IPR008964">
    <property type="entry name" value="Invasin/intimin_cell_adhesion"/>
</dbReference>